<dbReference type="Gene3D" id="2.80.10.50">
    <property type="match status" value="2"/>
</dbReference>
<feature type="signal peptide" evidence="2">
    <location>
        <begin position="1"/>
        <end position="18"/>
    </location>
</feature>
<sequence length="716" mass="76015">MKKITIAFSLLFSQFFFAQDGVADTTFGTNGVVVLSDANTTYYPELLQDGKILYQKNNIIKRLMANGQADAAFGASGQITLNQLGTDGYYNLLVQGDKILAFTGDELGWPGGWEFFGGRYNADGTLDTTFGQNGTIEISMDEVEGGIYTTFLNGDLIVSGNTVSNYGSYNNIVARKISMVDGSSMSWSGQGGLSNGFNLSSSSQGYSTYDGAGKSLILPNGDYILQVRAAYYSTTGFDYARSGYVRVRPGVNTPQTTINSFNAYYGGVNADIYADADSNVYSLSGSPTSSSNTSNPTNIIYKRNSEGNLYNAFGNSGALSLSLLANGLKVDFKQLVVQPDGKIIVAGVTTTTQSAYQNENVIMARFLVTGELDTTFGTNGYVSYSVPNPTTSSWGNSVRGLYLSPDASTLYLMASNGENSVILKYTNNSFVVPTAPEFTQVAAICSGETLEALPTTSQNGVTGTWAPALNNTATTTYTFTPASGQNASTTTMTITVNQPSSSWTDVLNCGSYMWNANGTTYTQSGTYTNVTTNAAGCTHTATLALTITAAEAVTGESAQTITVTAGNDATIAAIVVNATDVIWYASEADALAHENPIPTETVITDGNTYYAVNTNDWGCFSSPFAVTVTVEVELSNSDFDASDFSLYPNPTNGLVVIKNTRGISSVAVFNLLGQQLISQKTDATEAMIDLSALNSGTYFVKVTADNQIRTVKVLKK</sequence>
<dbReference type="RefSeq" id="WP_169527744.1">
    <property type="nucleotide sequence ID" value="NZ_JAAMPU010000106.1"/>
</dbReference>
<organism evidence="4 5">
    <name type="scientific">Flavobacterium silvaticum</name>
    <dbReference type="NCBI Taxonomy" id="1852020"/>
    <lineage>
        <taxon>Bacteria</taxon>
        <taxon>Pseudomonadati</taxon>
        <taxon>Bacteroidota</taxon>
        <taxon>Flavobacteriia</taxon>
        <taxon>Flavobacteriales</taxon>
        <taxon>Flavobacteriaceae</taxon>
        <taxon>Flavobacterium</taxon>
    </lineage>
</organism>
<dbReference type="Pfam" id="PF18962">
    <property type="entry name" value="Por_Secre_tail"/>
    <property type="match status" value="1"/>
</dbReference>
<evidence type="ECO:0000313" key="4">
    <source>
        <dbReference type="EMBL" id="NMH28638.1"/>
    </source>
</evidence>
<dbReference type="Gene3D" id="2.60.40.1220">
    <property type="match status" value="1"/>
</dbReference>
<name>A0A972FMW5_9FLAO</name>
<proteinExistence type="predicted"/>
<evidence type="ECO:0000313" key="5">
    <source>
        <dbReference type="Proteomes" id="UP000712080"/>
    </source>
</evidence>
<gene>
    <name evidence="4" type="ORF">G6047_11400</name>
</gene>
<dbReference type="NCBIfam" id="TIGR04183">
    <property type="entry name" value="Por_Secre_tail"/>
    <property type="match status" value="1"/>
</dbReference>
<dbReference type="AlphaFoldDB" id="A0A972FMW5"/>
<keyword evidence="5" id="KW-1185">Reference proteome</keyword>
<dbReference type="InterPro" id="IPR014755">
    <property type="entry name" value="Cu-Rt/internalin_Ig-like"/>
</dbReference>
<feature type="domain" description="Secretion system C-terminal sorting" evidence="3">
    <location>
        <begin position="646"/>
        <end position="712"/>
    </location>
</feature>
<dbReference type="EMBL" id="JAAMPU010000106">
    <property type="protein sequence ID" value="NMH28638.1"/>
    <property type="molecule type" value="Genomic_DNA"/>
</dbReference>
<reference evidence="4" key="1">
    <citation type="submission" date="2020-02" db="EMBL/GenBank/DDBJ databases">
        <title>Flavobacterium sp. genome.</title>
        <authorList>
            <person name="Jung H.S."/>
            <person name="Baek J.H."/>
            <person name="Jeon C.O."/>
        </authorList>
    </citation>
    <scope>NUCLEOTIDE SEQUENCE</scope>
    <source>
        <strain evidence="4">SE-s28</strain>
    </source>
</reference>
<feature type="chain" id="PRO_5037409546" evidence="2">
    <location>
        <begin position="19"/>
        <end position="716"/>
    </location>
</feature>
<dbReference type="NCBIfam" id="TIGR02608">
    <property type="entry name" value="delta_60_rpt"/>
    <property type="match status" value="2"/>
</dbReference>
<comment type="caution">
    <text evidence="4">The sequence shown here is derived from an EMBL/GenBank/DDBJ whole genome shotgun (WGS) entry which is preliminary data.</text>
</comment>
<evidence type="ECO:0000256" key="1">
    <source>
        <dbReference type="ARBA" id="ARBA00022729"/>
    </source>
</evidence>
<dbReference type="Proteomes" id="UP000712080">
    <property type="component" value="Unassembled WGS sequence"/>
</dbReference>
<dbReference type="InterPro" id="IPR013431">
    <property type="entry name" value="Delta_60_rpt"/>
</dbReference>
<keyword evidence="1 2" id="KW-0732">Signal</keyword>
<protein>
    <submittedName>
        <fullName evidence="4">T9SS type A sorting domain-containing protein</fullName>
    </submittedName>
</protein>
<dbReference type="InterPro" id="IPR026444">
    <property type="entry name" value="Secre_tail"/>
</dbReference>
<evidence type="ECO:0000256" key="2">
    <source>
        <dbReference type="SAM" id="SignalP"/>
    </source>
</evidence>
<dbReference type="Pfam" id="PF17164">
    <property type="entry name" value="DUF5122"/>
    <property type="match status" value="2"/>
</dbReference>
<accession>A0A972FMW5</accession>
<evidence type="ECO:0000259" key="3">
    <source>
        <dbReference type="Pfam" id="PF18962"/>
    </source>
</evidence>